<name>A0A0A9YP98_LYGHE</name>
<organism evidence="1">
    <name type="scientific">Lygus hesperus</name>
    <name type="common">Western plant bug</name>
    <dbReference type="NCBI Taxonomy" id="30085"/>
    <lineage>
        <taxon>Eukaryota</taxon>
        <taxon>Metazoa</taxon>
        <taxon>Ecdysozoa</taxon>
        <taxon>Arthropoda</taxon>
        <taxon>Hexapoda</taxon>
        <taxon>Insecta</taxon>
        <taxon>Pterygota</taxon>
        <taxon>Neoptera</taxon>
        <taxon>Paraneoptera</taxon>
        <taxon>Hemiptera</taxon>
        <taxon>Heteroptera</taxon>
        <taxon>Panheteroptera</taxon>
        <taxon>Cimicomorpha</taxon>
        <taxon>Miridae</taxon>
        <taxon>Mirini</taxon>
        <taxon>Lygus</taxon>
    </lineage>
</organism>
<evidence type="ECO:0000313" key="1">
    <source>
        <dbReference type="EMBL" id="JAG33446.1"/>
    </source>
</evidence>
<dbReference type="GO" id="GO:0071897">
    <property type="term" value="P:DNA biosynthetic process"/>
    <property type="evidence" value="ECO:0007669"/>
    <property type="project" value="UniProtKB-ARBA"/>
</dbReference>
<accession>A0A0A9YP98</accession>
<dbReference type="InterPro" id="IPR043502">
    <property type="entry name" value="DNA/RNA_pol_sf"/>
</dbReference>
<dbReference type="EMBL" id="GBHO01010158">
    <property type="protein sequence ID" value="JAG33446.1"/>
    <property type="molecule type" value="Transcribed_RNA"/>
</dbReference>
<gene>
    <name evidence="1" type="primary">pol_107</name>
    <name evidence="1" type="ORF">CM83_28468</name>
</gene>
<protein>
    <submittedName>
        <fullName evidence="1">Retrovirus-related Pol polyprotein from transposon opus</fullName>
    </submittedName>
</protein>
<dbReference type="SUPFAM" id="SSF56672">
    <property type="entry name" value="DNA/RNA polymerases"/>
    <property type="match status" value="1"/>
</dbReference>
<reference evidence="1" key="2">
    <citation type="submission" date="2014-07" db="EMBL/GenBank/DDBJ databases">
        <authorList>
            <person name="Hull J."/>
        </authorList>
    </citation>
    <scope>NUCLEOTIDE SEQUENCE</scope>
</reference>
<proteinExistence type="predicted"/>
<dbReference type="InterPro" id="IPR043128">
    <property type="entry name" value="Rev_trsase/Diguanyl_cyclase"/>
</dbReference>
<reference evidence="1" key="1">
    <citation type="journal article" date="2014" name="PLoS ONE">
        <title>Transcriptome-Based Identification of ABC Transporters in the Western Tarnished Plant Bug Lygus hesperus.</title>
        <authorList>
            <person name="Hull J.J."/>
            <person name="Chaney K."/>
            <person name="Geib S.M."/>
            <person name="Fabrick J.A."/>
            <person name="Brent C.S."/>
            <person name="Walsh D."/>
            <person name="Lavine L.C."/>
        </authorList>
    </citation>
    <scope>NUCLEOTIDE SEQUENCE</scope>
</reference>
<sequence length="137" mass="15958">MSLCSCYRGFIQDFAKRAAPLYGVQNEKNELVWTPECDASFADVKVHQCSATQFQEHLNTESEKALDAPLSQVKEGRKVVLPHYSRCLWNAERNYCVTYTKRASEYSRWPETFGFIWAEQWGEDHSENRPRLNPMAM</sequence>
<dbReference type="Gene3D" id="3.30.70.270">
    <property type="match status" value="1"/>
</dbReference>
<dbReference type="AlphaFoldDB" id="A0A0A9YP98"/>